<dbReference type="InterPro" id="IPR003594">
    <property type="entry name" value="HATPase_dom"/>
</dbReference>
<gene>
    <name evidence="11" type="ORF">HNR50_001080</name>
</gene>
<dbReference type="InterPro" id="IPR003661">
    <property type="entry name" value="HisK_dim/P_dom"/>
</dbReference>
<proteinExistence type="predicted"/>
<evidence type="ECO:0000256" key="5">
    <source>
        <dbReference type="ARBA" id="ARBA00022741"/>
    </source>
</evidence>
<evidence type="ECO:0000256" key="9">
    <source>
        <dbReference type="SAM" id="Phobius"/>
    </source>
</evidence>
<keyword evidence="3" id="KW-0597">Phosphoprotein</keyword>
<keyword evidence="9" id="KW-1133">Transmembrane helix</keyword>
<dbReference type="CDD" id="cd00082">
    <property type="entry name" value="HisKA"/>
    <property type="match status" value="1"/>
</dbReference>
<evidence type="ECO:0000256" key="1">
    <source>
        <dbReference type="ARBA" id="ARBA00000085"/>
    </source>
</evidence>
<keyword evidence="6 11" id="KW-0418">Kinase</keyword>
<dbReference type="InterPro" id="IPR036097">
    <property type="entry name" value="HisK_dim/P_sf"/>
</dbReference>
<feature type="domain" description="Histidine kinase" evidence="10">
    <location>
        <begin position="304"/>
        <end position="525"/>
    </location>
</feature>
<dbReference type="EC" id="2.7.13.3" evidence="2"/>
<evidence type="ECO:0000256" key="7">
    <source>
        <dbReference type="ARBA" id="ARBA00022840"/>
    </source>
</evidence>
<reference evidence="11 12" key="1">
    <citation type="submission" date="2020-08" db="EMBL/GenBank/DDBJ databases">
        <title>Genomic Encyclopedia of Type Strains, Phase IV (KMG-IV): sequencing the most valuable type-strain genomes for metagenomic binning, comparative biology and taxonomic classification.</title>
        <authorList>
            <person name="Goeker M."/>
        </authorList>
    </citation>
    <scope>NUCLEOTIDE SEQUENCE [LARGE SCALE GENOMIC DNA]</scope>
    <source>
        <strain evidence="11 12">DSM 2461</strain>
    </source>
</reference>
<evidence type="ECO:0000256" key="4">
    <source>
        <dbReference type="ARBA" id="ARBA00022679"/>
    </source>
</evidence>
<keyword evidence="8" id="KW-0902">Two-component regulatory system</keyword>
<dbReference type="SMART" id="SM00387">
    <property type="entry name" value="HATPase_c"/>
    <property type="match status" value="1"/>
</dbReference>
<evidence type="ECO:0000256" key="6">
    <source>
        <dbReference type="ARBA" id="ARBA00022777"/>
    </source>
</evidence>
<dbReference type="SMART" id="SM00388">
    <property type="entry name" value="HisKA"/>
    <property type="match status" value="1"/>
</dbReference>
<feature type="transmembrane region" description="Helical" evidence="9">
    <location>
        <begin position="254"/>
        <end position="276"/>
    </location>
</feature>
<keyword evidence="7" id="KW-0067">ATP-binding</keyword>
<keyword evidence="12" id="KW-1185">Reference proteome</keyword>
<dbReference type="GO" id="GO:0005524">
    <property type="term" value="F:ATP binding"/>
    <property type="evidence" value="ECO:0007669"/>
    <property type="project" value="UniProtKB-KW"/>
</dbReference>
<name>A0A841RAF7_9SPIO</name>
<dbReference type="Pfam" id="PF00512">
    <property type="entry name" value="HisKA"/>
    <property type="match status" value="1"/>
</dbReference>
<evidence type="ECO:0000256" key="3">
    <source>
        <dbReference type="ARBA" id="ARBA00022553"/>
    </source>
</evidence>
<evidence type="ECO:0000256" key="8">
    <source>
        <dbReference type="ARBA" id="ARBA00023012"/>
    </source>
</evidence>
<dbReference type="RefSeq" id="WP_184744651.1">
    <property type="nucleotide sequence ID" value="NZ_JACHGJ010000002.1"/>
</dbReference>
<dbReference type="SUPFAM" id="SSF55874">
    <property type="entry name" value="ATPase domain of HSP90 chaperone/DNA topoisomerase II/histidine kinase"/>
    <property type="match status" value="1"/>
</dbReference>
<sequence>MREKTLVPKYPFLIYILLMVSVYLLICFLYRSNQDVVLEQMNADTEYNSIVLANDISKILEKSEMILDLLEQEIQLMRDKSEMDVSAIIKDFRLKYLNIYDLYIFDKDGLNYSSRTENPLLEESLGNIFNLHKDNLIRSNITADSKNTSSFLISRAVFDSLDQVQNVFVCSVNIEEILSFDEIMSMYNFSQIAILDQNYNILFSAIDNDQTAGGNFENSEDNINLSTYKIMGYPFFIALETDYRNTFESVRRQYFLYILVVSVLLIFGLFLVRYLVQQNRKQAILEDKLAQQGKLEAIGRVTGGVAHQFNNIHSAIMGASELIKTAKDDDAKDRYLDIIRTSLKKASGIIDDLLSYSRNNFMLEKSKINIRDVLKVSAESVKGYSGKKVDIQILSNQKIELFGDINLLSDAFSNLIDNAVQSFDKSGTVKINYTILPGAEIEYLDEASDESINYVEINVEDNGTGIAEEDLDKIFDPFFSTKAQGKGIGLGLSSVYGIVREHDGSIHAESRTNEGTVIKIALPLL</sequence>
<evidence type="ECO:0000259" key="10">
    <source>
        <dbReference type="PROSITE" id="PS50109"/>
    </source>
</evidence>
<dbReference type="PANTHER" id="PTHR43065:SF10">
    <property type="entry name" value="PEROXIDE STRESS-ACTIVATED HISTIDINE KINASE MAK3"/>
    <property type="match status" value="1"/>
</dbReference>
<keyword evidence="5" id="KW-0547">Nucleotide-binding</keyword>
<feature type="transmembrane region" description="Helical" evidence="9">
    <location>
        <begin position="12"/>
        <end position="30"/>
    </location>
</feature>
<dbReference type="InterPro" id="IPR004358">
    <property type="entry name" value="Sig_transdc_His_kin-like_C"/>
</dbReference>
<keyword evidence="9" id="KW-0472">Membrane</keyword>
<dbReference type="GO" id="GO:0000155">
    <property type="term" value="F:phosphorelay sensor kinase activity"/>
    <property type="evidence" value="ECO:0007669"/>
    <property type="project" value="InterPro"/>
</dbReference>
<dbReference type="Gene3D" id="1.10.287.130">
    <property type="match status" value="1"/>
</dbReference>
<comment type="catalytic activity">
    <reaction evidence="1">
        <text>ATP + protein L-histidine = ADP + protein N-phospho-L-histidine.</text>
        <dbReference type="EC" id="2.7.13.3"/>
    </reaction>
</comment>
<evidence type="ECO:0000313" key="11">
    <source>
        <dbReference type="EMBL" id="MBB6479422.1"/>
    </source>
</evidence>
<dbReference type="Proteomes" id="UP000587760">
    <property type="component" value="Unassembled WGS sequence"/>
</dbReference>
<dbReference type="PRINTS" id="PR00344">
    <property type="entry name" value="BCTRLSENSOR"/>
</dbReference>
<organism evidence="11 12">
    <name type="scientific">Spirochaeta isovalerica</name>
    <dbReference type="NCBI Taxonomy" id="150"/>
    <lineage>
        <taxon>Bacteria</taxon>
        <taxon>Pseudomonadati</taxon>
        <taxon>Spirochaetota</taxon>
        <taxon>Spirochaetia</taxon>
        <taxon>Spirochaetales</taxon>
        <taxon>Spirochaetaceae</taxon>
        <taxon>Spirochaeta</taxon>
    </lineage>
</organism>
<evidence type="ECO:0000313" key="12">
    <source>
        <dbReference type="Proteomes" id="UP000587760"/>
    </source>
</evidence>
<dbReference type="InterPro" id="IPR005467">
    <property type="entry name" value="His_kinase_dom"/>
</dbReference>
<protein>
    <recommendedName>
        <fullName evidence="2">histidine kinase</fullName>
        <ecNumber evidence="2">2.7.13.3</ecNumber>
    </recommendedName>
</protein>
<dbReference type="SUPFAM" id="SSF47384">
    <property type="entry name" value="Homodimeric domain of signal transducing histidine kinase"/>
    <property type="match status" value="1"/>
</dbReference>
<keyword evidence="4" id="KW-0808">Transferase</keyword>
<accession>A0A841RAF7</accession>
<dbReference type="PROSITE" id="PS50109">
    <property type="entry name" value="HIS_KIN"/>
    <property type="match status" value="1"/>
</dbReference>
<dbReference type="Gene3D" id="3.30.565.10">
    <property type="entry name" value="Histidine kinase-like ATPase, C-terminal domain"/>
    <property type="match status" value="1"/>
</dbReference>
<dbReference type="AlphaFoldDB" id="A0A841RAF7"/>
<dbReference type="Pfam" id="PF02518">
    <property type="entry name" value="HATPase_c"/>
    <property type="match status" value="1"/>
</dbReference>
<dbReference type="PANTHER" id="PTHR43065">
    <property type="entry name" value="SENSOR HISTIDINE KINASE"/>
    <property type="match status" value="1"/>
</dbReference>
<keyword evidence="9" id="KW-0812">Transmembrane</keyword>
<evidence type="ECO:0000256" key="2">
    <source>
        <dbReference type="ARBA" id="ARBA00012438"/>
    </source>
</evidence>
<dbReference type="EMBL" id="JACHGJ010000002">
    <property type="protein sequence ID" value="MBB6479422.1"/>
    <property type="molecule type" value="Genomic_DNA"/>
</dbReference>
<comment type="caution">
    <text evidence="11">The sequence shown here is derived from an EMBL/GenBank/DDBJ whole genome shotgun (WGS) entry which is preliminary data.</text>
</comment>
<dbReference type="InterPro" id="IPR036890">
    <property type="entry name" value="HATPase_C_sf"/>
</dbReference>